<evidence type="ECO:0000256" key="1">
    <source>
        <dbReference type="ARBA" id="ARBA00023015"/>
    </source>
</evidence>
<organism evidence="5 6">
    <name type="scientific">Sphingobium chlorophenolicum</name>
    <dbReference type="NCBI Taxonomy" id="46429"/>
    <lineage>
        <taxon>Bacteria</taxon>
        <taxon>Pseudomonadati</taxon>
        <taxon>Pseudomonadota</taxon>
        <taxon>Alphaproteobacteria</taxon>
        <taxon>Sphingomonadales</taxon>
        <taxon>Sphingomonadaceae</taxon>
        <taxon>Sphingobium</taxon>
    </lineage>
</organism>
<dbReference type="PANTHER" id="PTHR43537:SF5">
    <property type="entry name" value="UXU OPERON TRANSCRIPTIONAL REGULATOR"/>
    <property type="match status" value="1"/>
</dbReference>
<dbReference type="InterPro" id="IPR036390">
    <property type="entry name" value="WH_DNA-bd_sf"/>
</dbReference>
<dbReference type="Gene3D" id="1.10.10.10">
    <property type="entry name" value="Winged helix-like DNA-binding domain superfamily/Winged helix DNA-binding domain"/>
    <property type="match status" value="1"/>
</dbReference>
<dbReference type="PROSITE" id="PS50949">
    <property type="entry name" value="HTH_GNTR"/>
    <property type="match status" value="1"/>
</dbReference>
<proteinExistence type="predicted"/>
<dbReference type="Pfam" id="PF00392">
    <property type="entry name" value="GntR"/>
    <property type="match status" value="1"/>
</dbReference>
<evidence type="ECO:0000313" key="6">
    <source>
        <dbReference type="Proteomes" id="UP000028411"/>
    </source>
</evidence>
<gene>
    <name evidence="5" type="ORF">BV95_03899</name>
</gene>
<dbReference type="InterPro" id="IPR000524">
    <property type="entry name" value="Tscrpt_reg_HTH_GntR"/>
</dbReference>
<keyword evidence="2" id="KW-0238">DNA-binding</keyword>
<keyword evidence="1" id="KW-0805">Transcription regulation</keyword>
<comment type="caution">
    <text evidence="5">The sequence shown here is derived from an EMBL/GenBank/DDBJ whole genome shotgun (WGS) entry which is preliminary data.</text>
</comment>
<dbReference type="SMART" id="SM00345">
    <property type="entry name" value="HTH_GNTR"/>
    <property type="match status" value="1"/>
</dbReference>
<dbReference type="GO" id="GO:0003700">
    <property type="term" value="F:DNA-binding transcription factor activity"/>
    <property type="evidence" value="ECO:0007669"/>
    <property type="project" value="InterPro"/>
</dbReference>
<protein>
    <submittedName>
        <fullName evidence="5">GntR-family transcriptional regulator</fullName>
    </submittedName>
</protein>
<evidence type="ECO:0000256" key="3">
    <source>
        <dbReference type="ARBA" id="ARBA00023163"/>
    </source>
</evidence>
<dbReference type="InterPro" id="IPR036388">
    <property type="entry name" value="WH-like_DNA-bd_sf"/>
</dbReference>
<evidence type="ECO:0000256" key="2">
    <source>
        <dbReference type="ARBA" id="ARBA00023125"/>
    </source>
</evidence>
<dbReference type="OrthoDB" id="8479543at2"/>
<name>A0A081R9F2_SPHCR</name>
<dbReference type="eggNOG" id="COG1802">
    <property type="taxonomic scope" value="Bacteria"/>
</dbReference>
<dbReference type="GO" id="GO:0003677">
    <property type="term" value="F:DNA binding"/>
    <property type="evidence" value="ECO:0007669"/>
    <property type="project" value="UniProtKB-KW"/>
</dbReference>
<evidence type="ECO:0000259" key="4">
    <source>
        <dbReference type="PROSITE" id="PS50949"/>
    </source>
</evidence>
<accession>A0A081R9F2</accession>
<feature type="domain" description="HTH gntR-type" evidence="4">
    <location>
        <begin position="4"/>
        <end position="71"/>
    </location>
</feature>
<dbReference type="PATRIC" id="fig|46429.4.peg.3889"/>
<dbReference type="EMBL" id="JFHR01000062">
    <property type="protein sequence ID" value="KEQ51825.1"/>
    <property type="molecule type" value="Genomic_DNA"/>
</dbReference>
<sequence length="201" mass="22334">MSAGPTSERVQQRLKRLIMERHYRPGARLEPAELASTLASSTTPIREALNHLAGDGLVESRSGNGFLVPLIDEPSLKDLYGWSGDILALALRSSRAVLLAAIEVDPDMASHADRTADLFQRIAATSRNREHALAMDRINSRLHPARLGEPDALDDLETELDSLIRWTGMGDVRSLRRAVSAYHLRRQRAAARLLHDIYRGE</sequence>
<dbReference type="Proteomes" id="UP000028411">
    <property type="component" value="Unassembled WGS sequence"/>
</dbReference>
<dbReference type="AlphaFoldDB" id="A0A081R9F2"/>
<reference evidence="5 6" key="1">
    <citation type="submission" date="2014-02" db="EMBL/GenBank/DDBJ databases">
        <title>Whole genome sequence of Sphingobium chlorophenolicum NBRC 16172.</title>
        <authorList>
            <person name="Gan H.M."/>
            <person name="Gan H.Y."/>
            <person name="Chew T.H."/>
            <person name="Savka M.A."/>
        </authorList>
    </citation>
    <scope>NUCLEOTIDE SEQUENCE [LARGE SCALE GENOMIC DNA]</scope>
    <source>
        <strain evidence="5 6">NBRC 16172</strain>
    </source>
</reference>
<dbReference type="SUPFAM" id="SSF46785">
    <property type="entry name" value="Winged helix' DNA-binding domain"/>
    <property type="match status" value="1"/>
</dbReference>
<evidence type="ECO:0000313" key="5">
    <source>
        <dbReference type="EMBL" id="KEQ51825.1"/>
    </source>
</evidence>
<dbReference type="RefSeq" id="WP_037455962.1">
    <property type="nucleotide sequence ID" value="NZ_JFHR01000062.1"/>
</dbReference>
<dbReference type="PANTHER" id="PTHR43537">
    <property type="entry name" value="TRANSCRIPTIONAL REGULATOR, GNTR FAMILY"/>
    <property type="match status" value="1"/>
</dbReference>
<keyword evidence="3" id="KW-0804">Transcription</keyword>